<feature type="transmembrane region" description="Helical" evidence="9">
    <location>
        <begin position="128"/>
        <end position="150"/>
    </location>
</feature>
<feature type="transmembrane region" description="Helical" evidence="9">
    <location>
        <begin position="419"/>
        <end position="440"/>
    </location>
</feature>
<feature type="transmembrane region" description="Helical" evidence="9">
    <location>
        <begin position="171"/>
        <end position="193"/>
    </location>
</feature>
<sequence length="562" mass="59263">MNIALTILALLIVLGISWRYLGSYLEAVFEGRVKFLSFIERRFYKLLGVDPEAEQSWQSYARSLIIFSVLSIAFCYGILRLQAHLPLNQSHLPGVPPALAWNTAVSFITNTNWQNYAGETTMTYLSQMMALVVPQFTSAAVGIAAAIALSRGFSRKLSKTIGNFWVDITRVIIYVLLPVAFIAAIVFMGQGAVQTFSHSVTIRNAATGFKQTIPLGPVASLETIKQFGTNGGGYFNANGAHPFEDPTAMTAFLSVVLLLAIPVSLTYTFGKMIKRKRTGLLLLATMAFFFFVSLGVATVAEKAPSPVMSAATHGQVVHAFEGKESRFGIFDSVLYDVASTQTSTGSINSQLDSYSPVGGAVALGGMMLGEVSPGGVGSGLYTILAFAIVTVFIAGLMVGRTPEFLGKKIQAKEIKLASIAVLIMPIVVLVATAIAVSVPAGRAGPLNAGPHGFSEILYAITSQGNNNGSAFGGLSGNTAFYNIIGGVVMLLGRFGVMIPVLALSGSLAAAPIVGETDGTLKTDSFLFGSLLVGVIVIVGALSFFPVLSLGPIAEALSHGRLF</sequence>
<comment type="subunit">
    <text evidence="9">The system is composed of three essential subunits: KdpA, KdpB and KdpC.</text>
</comment>
<comment type="subcellular location">
    <subcellularLocation>
        <location evidence="9">Cell membrane</location>
        <topology evidence="9">Multi-pass membrane protein</topology>
    </subcellularLocation>
</comment>
<evidence type="ECO:0000256" key="6">
    <source>
        <dbReference type="ARBA" id="ARBA00022989"/>
    </source>
</evidence>
<dbReference type="PANTHER" id="PTHR30607">
    <property type="entry name" value="POTASSIUM-TRANSPORTING ATPASE A CHAIN"/>
    <property type="match status" value="1"/>
</dbReference>
<organism evidence="10 11">
    <name type="scientific">Acidithrix ferrooxidans</name>
    <dbReference type="NCBI Taxonomy" id="1280514"/>
    <lineage>
        <taxon>Bacteria</taxon>
        <taxon>Bacillati</taxon>
        <taxon>Actinomycetota</taxon>
        <taxon>Acidimicrobiia</taxon>
        <taxon>Acidimicrobiales</taxon>
        <taxon>Acidimicrobiaceae</taxon>
        <taxon>Acidithrix</taxon>
    </lineage>
</organism>
<dbReference type="GO" id="GO:0016787">
    <property type="term" value="F:hydrolase activity"/>
    <property type="evidence" value="ECO:0007669"/>
    <property type="project" value="UniProtKB-KW"/>
</dbReference>
<evidence type="ECO:0000256" key="3">
    <source>
        <dbReference type="ARBA" id="ARBA00022538"/>
    </source>
</evidence>
<evidence type="ECO:0000256" key="7">
    <source>
        <dbReference type="ARBA" id="ARBA00023065"/>
    </source>
</evidence>
<comment type="function">
    <text evidence="9">Part of the high-affinity ATP-driven potassium transport (or Kdp) system, which catalyzes the hydrolysis of ATP coupled with the electrogenic transport of potassium into the cytoplasm. This subunit binds the extracellular potassium ions and delivers the ions to the membrane domain of KdpB through an intramembrane tunnel.</text>
</comment>
<evidence type="ECO:0000256" key="1">
    <source>
        <dbReference type="ARBA" id="ARBA00022448"/>
    </source>
</evidence>
<feature type="transmembrane region" description="Helical" evidence="9">
    <location>
        <begin position="248"/>
        <end position="268"/>
    </location>
</feature>
<evidence type="ECO:0000313" key="11">
    <source>
        <dbReference type="Proteomes" id="UP000032360"/>
    </source>
</evidence>
<keyword evidence="6 9" id="KW-1133">Transmembrane helix</keyword>
<comment type="caution">
    <text evidence="10">The sequence shown here is derived from an EMBL/GenBank/DDBJ whole genome shotgun (WGS) entry which is preliminary data.</text>
</comment>
<dbReference type="AlphaFoldDB" id="A0A0D8HEN2"/>
<dbReference type="STRING" id="1280514.AXFE_27770"/>
<evidence type="ECO:0000256" key="9">
    <source>
        <dbReference type="HAMAP-Rule" id="MF_00275"/>
    </source>
</evidence>
<feature type="transmembrane region" description="Helical" evidence="9">
    <location>
        <begin position="60"/>
        <end position="79"/>
    </location>
</feature>
<dbReference type="HAMAP" id="MF_00275">
    <property type="entry name" value="KdpA"/>
    <property type="match status" value="1"/>
</dbReference>
<feature type="transmembrane region" description="Helical" evidence="9">
    <location>
        <begin position="480"/>
        <end position="513"/>
    </location>
</feature>
<keyword evidence="5 9" id="KW-0630">Potassium</keyword>
<evidence type="ECO:0000256" key="8">
    <source>
        <dbReference type="ARBA" id="ARBA00023136"/>
    </source>
</evidence>
<keyword evidence="8 9" id="KW-0472">Membrane</keyword>
<reference evidence="10 11" key="1">
    <citation type="submission" date="2015-01" db="EMBL/GenBank/DDBJ databases">
        <title>Draft genome of the acidophilic iron oxidizer Acidithrix ferrooxidans strain Py-F3.</title>
        <authorList>
            <person name="Poehlein A."/>
            <person name="Eisen S."/>
            <person name="Schloemann M."/>
            <person name="Johnson B.D."/>
            <person name="Daniel R."/>
            <person name="Muehling M."/>
        </authorList>
    </citation>
    <scope>NUCLEOTIDE SEQUENCE [LARGE SCALE GENOMIC DNA]</scope>
    <source>
        <strain evidence="10 11">Py-F3</strain>
    </source>
</reference>
<dbReference type="Proteomes" id="UP000032360">
    <property type="component" value="Unassembled WGS sequence"/>
</dbReference>
<gene>
    <name evidence="9 10" type="primary">kdpA</name>
    <name evidence="10" type="ORF">AXFE_27770</name>
</gene>
<feature type="transmembrane region" description="Helical" evidence="9">
    <location>
        <begin position="280"/>
        <end position="300"/>
    </location>
</feature>
<protein>
    <recommendedName>
        <fullName evidence="9">Potassium-transporting ATPase potassium-binding subunit</fullName>
    </recommendedName>
    <alternativeName>
        <fullName evidence="9">ATP phosphohydrolase [potassium-transporting] A chain</fullName>
    </alternativeName>
    <alternativeName>
        <fullName evidence="9">Potassium-binding and translocating subunit A</fullName>
    </alternativeName>
    <alternativeName>
        <fullName evidence="9">Potassium-translocating ATPase A chain</fullName>
    </alternativeName>
</protein>
<dbReference type="Pfam" id="PF03814">
    <property type="entry name" value="KdpA"/>
    <property type="match status" value="1"/>
</dbReference>
<keyword evidence="11" id="KW-1185">Reference proteome</keyword>
<evidence type="ECO:0000256" key="4">
    <source>
        <dbReference type="ARBA" id="ARBA00022692"/>
    </source>
</evidence>
<dbReference type="PATRIC" id="fig|1280514.3.peg.3648"/>
<keyword evidence="1 9" id="KW-0813">Transport</keyword>
<name>A0A0D8HEN2_9ACTN</name>
<comment type="similarity">
    <text evidence="9">Belongs to the KdpA family.</text>
</comment>
<dbReference type="RefSeq" id="WP_052606466.1">
    <property type="nucleotide sequence ID" value="NZ_JXYS01000086.1"/>
</dbReference>
<feature type="transmembrane region" description="Helical" evidence="9">
    <location>
        <begin position="378"/>
        <end position="398"/>
    </location>
</feature>
<proteinExistence type="inferred from homology"/>
<dbReference type="NCBIfam" id="TIGR00680">
    <property type="entry name" value="kdpA"/>
    <property type="match status" value="1"/>
</dbReference>
<evidence type="ECO:0000256" key="2">
    <source>
        <dbReference type="ARBA" id="ARBA00022475"/>
    </source>
</evidence>
<comment type="caution">
    <text evidence="9">Lacks conserved residue(s) required for the propagation of feature annotation.</text>
</comment>
<accession>A0A0D8HEN2</accession>
<dbReference type="PIRSF" id="PIRSF001294">
    <property type="entry name" value="K_ATPaseA"/>
    <property type="match status" value="1"/>
</dbReference>
<dbReference type="InterPro" id="IPR004623">
    <property type="entry name" value="KdpA"/>
</dbReference>
<keyword evidence="10" id="KW-0378">Hydrolase</keyword>
<feature type="transmembrane region" description="Helical" evidence="9">
    <location>
        <begin position="525"/>
        <end position="547"/>
    </location>
</feature>
<dbReference type="GO" id="GO:0005886">
    <property type="term" value="C:plasma membrane"/>
    <property type="evidence" value="ECO:0007669"/>
    <property type="project" value="UniProtKB-SubCell"/>
</dbReference>
<keyword evidence="7 9" id="KW-0406">Ion transport</keyword>
<dbReference type="GO" id="GO:0030955">
    <property type="term" value="F:potassium ion binding"/>
    <property type="evidence" value="ECO:0007669"/>
    <property type="project" value="UniProtKB-UniRule"/>
</dbReference>
<keyword evidence="2 9" id="KW-1003">Cell membrane</keyword>
<evidence type="ECO:0000256" key="5">
    <source>
        <dbReference type="ARBA" id="ARBA00022958"/>
    </source>
</evidence>
<keyword evidence="4 9" id="KW-0812">Transmembrane</keyword>
<dbReference type="GO" id="GO:0008556">
    <property type="term" value="F:P-type potassium transmembrane transporter activity"/>
    <property type="evidence" value="ECO:0007669"/>
    <property type="project" value="InterPro"/>
</dbReference>
<dbReference type="OrthoDB" id="9763796at2"/>
<keyword evidence="3 9" id="KW-0633">Potassium transport</keyword>
<evidence type="ECO:0000313" key="10">
    <source>
        <dbReference type="EMBL" id="KJF16373.1"/>
    </source>
</evidence>
<dbReference type="EMBL" id="JXYS01000086">
    <property type="protein sequence ID" value="KJF16373.1"/>
    <property type="molecule type" value="Genomic_DNA"/>
</dbReference>
<dbReference type="PANTHER" id="PTHR30607:SF2">
    <property type="entry name" value="POTASSIUM-TRANSPORTING ATPASE POTASSIUM-BINDING SUBUNIT"/>
    <property type="match status" value="1"/>
</dbReference>